<keyword evidence="4" id="KW-1185">Reference proteome</keyword>
<organism evidence="3 4">
    <name type="scientific">Cudoniella acicularis</name>
    <dbReference type="NCBI Taxonomy" id="354080"/>
    <lineage>
        <taxon>Eukaryota</taxon>
        <taxon>Fungi</taxon>
        <taxon>Dikarya</taxon>
        <taxon>Ascomycota</taxon>
        <taxon>Pezizomycotina</taxon>
        <taxon>Leotiomycetes</taxon>
        <taxon>Helotiales</taxon>
        <taxon>Tricladiaceae</taxon>
        <taxon>Cudoniella</taxon>
    </lineage>
</organism>
<evidence type="ECO:0000313" key="3">
    <source>
        <dbReference type="EMBL" id="KAF4614348.1"/>
    </source>
</evidence>
<dbReference type="PANTHER" id="PTHR11686">
    <property type="entry name" value="GAMMA GLUTAMYL TRANSPEPTIDASE"/>
    <property type="match status" value="1"/>
</dbReference>
<sequence>MAWLTTLRLLRLRVQVFLWKQTFHAAERYPQLTQLFFFHRKIWLKHQQRWNTPTLWREDLEFDLIFWYFPLTAFLAKEIRKPSFRDGWDPKEYENNIRKLAMRDDLVQRRDVVWFGPGRFRRGVQEMLLMRWWGQRYVGLGGGGFMLVRGSDGTFESIGAKTRNTATRTMLTISDFRETAPVAAFEDMYQGNAEGSILSGLASGVPGDIAGLEYLHKKYGALPWRAVCNPAIHAARYGFPVTNDLVRYMGYATSKKNNFLVEDPQWAIDFAPNGTLLGEGDILTRKRYANTLEIIAEQGARAFYEGEMGTSSPPPIPLPPL</sequence>
<proteinExistence type="predicted"/>
<dbReference type="InterPro" id="IPR000101">
    <property type="entry name" value="GGT_peptidase"/>
</dbReference>
<evidence type="ECO:0000256" key="1">
    <source>
        <dbReference type="PIRSR" id="PIRSR600101-2"/>
    </source>
</evidence>
<name>A0A8H4QNR9_9HELO</name>
<feature type="chain" id="PRO_5034526085" evidence="2">
    <location>
        <begin position="26"/>
        <end position="321"/>
    </location>
</feature>
<dbReference type="AlphaFoldDB" id="A0A8H4QNR9"/>
<dbReference type="PRINTS" id="PR01210">
    <property type="entry name" value="GGTRANSPTASE"/>
</dbReference>
<dbReference type="PANTHER" id="PTHR11686:SF62">
    <property type="entry name" value="GLUTATHIONE HYDROLASE"/>
    <property type="match status" value="1"/>
</dbReference>
<evidence type="ECO:0000313" key="4">
    <source>
        <dbReference type="Proteomes" id="UP000566819"/>
    </source>
</evidence>
<dbReference type="InterPro" id="IPR029055">
    <property type="entry name" value="Ntn_hydrolases_N"/>
</dbReference>
<gene>
    <name evidence="3" type="ORF">G7Y89_g15388</name>
</gene>
<dbReference type="Proteomes" id="UP000566819">
    <property type="component" value="Unassembled WGS sequence"/>
</dbReference>
<dbReference type="OrthoDB" id="1081007at2759"/>
<accession>A0A8H4QNR9</accession>
<feature type="signal peptide" evidence="2">
    <location>
        <begin position="1"/>
        <end position="25"/>
    </location>
</feature>
<dbReference type="Pfam" id="PF01019">
    <property type="entry name" value="G_glu_transpept"/>
    <property type="match status" value="1"/>
</dbReference>
<dbReference type="GO" id="GO:0005886">
    <property type="term" value="C:plasma membrane"/>
    <property type="evidence" value="ECO:0007669"/>
    <property type="project" value="TreeGrafter"/>
</dbReference>
<dbReference type="SUPFAM" id="SSF56235">
    <property type="entry name" value="N-terminal nucleophile aminohydrolases (Ntn hydrolases)"/>
    <property type="match status" value="1"/>
</dbReference>
<dbReference type="EMBL" id="JAAMPI010002377">
    <property type="protein sequence ID" value="KAF4614348.1"/>
    <property type="molecule type" value="Genomic_DNA"/>
</dbReference>
<protein>
    <submittedName>
        <fullName evidence="3">Uncharacterized protein</fullName>
    </submittedName>
</protein>
<feature type="binding site" evidence="1">
    <location>
        <position position="177"/>
    </location>
    <ligand>
        <name>L-glutamate</name>
        <dbReference type="ChEBI" id="CHEBI:29985"/>
    </ligand>
</feature>
<dbReference type="GO" id="GO:0006751">
    <property type="term" value="P:glutathione catabolic process"/>
    <property type="evidence" value="ECO:0007669"/>
    <property type="project" value="InterPro"/>
</dbReference>
<reference evidence="3 4" key="1">
    <citation type="submission" date="2020-03" db="EMBL/GenBank/DDBJ databases">
        <title>Draft Genome Sequence of Cudoniella acicularis.</title>
        <authorList>
            <person name="Buettner E."/>
            <person name="Kellner H."/>
        </authorList>
    </citation>
    <scope>NUCLEOTIDE SEQUENCE [LARGE SCALE GENOMIC DNA]</scope>
    <source>
        <strain evidence="3 4">DSM 108380</strain>
    </source>
</reference>
<evidence type="ECO:0000256" key="2">
    <source>
        <dbReference type="SAM" id="SignalP"/>
    </source>
</evidence>
<keyword evidence="2" id="KW-0732">Signal</keyword>
<dbReference type="GO" id="GO:0036374">
    <property type="term" value="F:glutathione hydrolase activity"/>
    <property type="evidence" value="ECO:0007669"/>
    <property type="project" value="InterPro"/>
</dbReference>
<comment type="caution">
    <text evidence="3">The sequence shown here is derived from an EMBL/GenBank/DDBJ whole genome shotgun (WGS) entry which is preliminary data.</text>
</comment>